<organism evidence="2">
    <name type="scientific">Rhizophora mucronata</name>
    <name type="common">Asiatic mangrove</name>
    <dbReference type="NCBI Taxonomy" id="61149"/>
    <lineage>
        <taxon>Eukaryota</taxon>
        <taxon>Viridiplantae</taxon>
        <taxon>Streptophyta</taxon>
        <taxon>Embryophyta</taxon>
        <taxon>Tracheophyta</taxon>
        <taxon>Spermatophyta</taxon>
        <taxon>Magnoliopsida</taxon>
        <taxon>eudicotyledons</taxon>
        <taxon>Gunneridae</taxon>
        <taxon>Pentapetalae</taxon>
        <taxon>rosids</taxon>
        <taxon>fabids</taxon>
        <taxon>Malpighiales</taxon>
        <taxon>Rhizophoraceae</taxon>
        <taxon>Rhizophora</taxon>
    </lineage>
</organism>
<protein>
    <recommendedName>
        <fullName evidence="3">Secreted protein</fullName>
    </recommendedName>
</protein>
<name>A0A2P2NNT4_RHIMU</name>
<reference evidence="2" key="1">
    <citation type="submission" date="2018-02" db="EMBL/GenBank/DDBJ databases">
        <title>Rhizophora mucronata_Transcriptome.</title>
        <authorList>
            <person name="Meera S.P."/>
            <person name="Sreeshan A."/>
            <person name="Augustine A."/>
        </authorList>
    </citation>
    <scope>NUCLEOTIDE SEQUENCE</scope>
    <source>
        <tissue evidence="2">Leaf</tissue>
    </source>
</reference>
<evidence type="ECO:0000256" key="1">
    <source>
        <dbReference type="SAM" id="SignalP"/>
    </source>
</evidence>
<dbReference type="AlphaFoldDB" id="A0A2P2NNT4"/>
<evidence type="ECO:0008006" key="3">
    <source>
        <dbReference type="Google" id="ProtNLM"/>
    </source>
</evidence>
<feature type="chain" id="PRO_5015182371" description="Secreted protein" evidence="1">
    <location>
        <begin position="19"/>
        <end position="65"/>
    </location>
</feature>
<sequence>MPGLIFIFQSFSVSSVLLFQFPTVEHSLHLSPIVGRARGPAFNVQVELRCIFCTCLHLDNNSVTS</sequence>
<accession>A0A2P2NNT4</accession>
<evidence type="ECO:0000313" key="2">
    <source>
        <dbReference type="EMBL" id="MBX44146.1"/>
    </source>
</evidence>
<feature type="signal peptide" evidence="1">
    <location>
        <begin position="1"/>
        <end position="18"/>
    </location>
</feature>
<dbReference type="EMBL" id="GGEC01063662">
    <property type="protein sequence ID" value="MBX44146.1"/>
    <property type="molecule type" value="Transcribed_RNA"/>
</dbReference>
<proteinExistence type="predicted"/>
<keyword evidence="1" id="KW-0732">Signal</keyword>